<accession>A0A512MFR3</accession>
<organism evidence="1 2">
    <name type="scientific">Brevifollis gellanilyticus</name>
    <dbReference type="NCBI Taxonomy" id="748831"/>
    <lineage>
        <taxon>Bacteria</taxon>
        <taxon>Pseudomonadati</taxon>
        <taxon>Verrucomicrobiota</taxon>
        <taxon>Verrucomicrobiia</taxon>
        <taxon>Verrucomicrobiales</taxon>
        <taxon>Verrucomicrobiaceae</taxon>
    </lineage>
</organism>
<sequence>MIPDVDLFLGQFSDEEPMLLSWEVEHLGSALIPKLHIGGEEWLYPAIGFRDGMRMETLAGGAGDHGSTLSSFLHPAVWRETLM</sequence>
<evidence type="ECO:0000313" key="2">
    <source>
        <dbReference type="Proteomes" id="UP000321577"/>
    </source>
</evidence>
<comment type="caution">
    <text evidence="1">The sequence shown here is derived from an EMBL/GenBank/DDBJ whole genome shotgun (WGS) entry which is preliminary data.</text>
</comment>
<gene>
    <name evidence="1" type="ORF">BGE01nite_48740</name>
</gene>
<evidence type="ECO:0000313" key="1">
    <source>
        <dbReference type="EMBL" id="GEP45583.1"/>
    </source>
</evidence>
<dbReference type="EMBL" id="BKAG01000053">
    <property type="protein sequence ID" value="GEP45583.1"/>
    <property type="molecule type" value="Genomic_DNA"/>
</dbReference>
<protein>
    <submittedName>
        <fullName evidence="1">Uncharacterized protein</fullName>
    </submittedName>
</protein>
<dbReference type="Proteomes" id="UP000321577">
    <property type="component" value="Unassembled WGS sequence"/>
</dbReference>
<reference evidence="1 2" key="1">
    <citation type="submission" date="2019-07" db="EMBL/GenBank/DDBJ databases">
        <title>Whole genome shotgun sequence of Brevifollis gellanilyticus NBRC 108608.</title>
        <authorList>
            <person name="Hosoyama A."/>
            <person name="Uohara A."/>
            <person name="Ohji S."/>
            <person name="Ichikawa N."/>
        </authorList>
    </citation>
    <scope>NUCLEOTIDE SEQUENCE [LARGE SCALE GENOMIC DNA]</scope>
    <source>
        <strain evidence="1 2">NBRC 108608</strain>
    </source>
</reference>
<dbReference type="AlphaFoldDB" id="A0A512MFR3"/>
<name>A0A512MFR3_9BACT</name>
<proteinExistence type="predicted"/>
<keyword evidence="2" id="KW-1185">Reference proteome</keyword>